<sequence length="197" mass="22925">MKKQPVYQQSYADAEAETLSLAELLDSVEKSESPADEVLNKTQEAIEKANDRLDFIVYLTIKGIDITSQEMIAKIAYKFDCDPHQIIEDMHTLTNKSTWKQHKVRLKDKINQQLLRKSALTAARKNDISNKMLQSFSFDAETLLNLSTQFECRPVHIVDDIRHFKKFSTQKQLLIEQRSKAPIIRAFTRFARFNLQY</sequence>
<dbReference type="Proteomes" id="UP001155546">
    <property type="component" value="Unassembled WGS sequence"/>
</dbReference>
<dbReference type="AlphaFoldDB" id="A0A9X3AVI3"/>
<protein>
    <submittedName>
        <fullName evidence="1">Uncharacterized protein</fullName>
    </submittedName>
</protein>
<evidence type="ECO:0000313" key="1">
    <source>
        <dbReference type="EMBL" id="MCT7942304.1"/>
    </source>
</evidence>
<dbReference type="RefSeq" id="WP_261298679.1">
    <property type="nucleotide sequence ID" value="NZ_JAMTCD010000013.1"/>
</dbReference>
<comment type="caution">
    <text evidence="1">The sequence shown here is derived from an EMBL/GenBank/DDBJ whole genome shotgun (WGS) entry which is preliminary data.</text>
</comment>
<proteinExistence type="predicted"/>
<reference evidence="1" key="1">
    <citation type="journal article" date="2023" name="Int. J. Syst. Evol. Microbiol.">
        <title>&lt;i&gt;Shewanella septentrionalis&lt;/i&gt; sp. nov. and &lt;i&gt;Shewanella holmiensis&lt;/i&gt; sp. nov., isolated from Baltic Sea water and sediments.</title>
        <authorList>
            <person name="Martin-Rodriguez A.J."/>
            <person name="Thorell K."/>
            <person name="Joffre E."/>
            <person name="Jensie-Markopoulos S."/>
            <person name="Moore E.R.B."/>
            <person name="Sjoling A."/>
        </authorList>
    </citation>
    <scope>NUCLEOTIDE SEQUENCE</scope>
    <source>
        <strain evidence="1">SP1S2-7</strain>
    </source>
</reference>
<gene>
    <name evidence="1" type="ORF">NE535_10920</name>
</gene>
<accession>A0A9X3AVI3</accession>
<name>A0A9X3AVI3_9GAMM</name>
<evidence type="ECO:0000313" key="2">
    <source>
        <dbReference type="Proteomes" id="UP001155546"/>
    </source>
</evidence>
<dbReference type="EMBL" id="JAMTCD010000013">
    <property type="protein sequence ID" value="MCT7942304.1"/>
    <property type="molecule type" value="Genomic_DNA"/>
</dbReference>
<keyword evidence="2" id="KW-1185">Reference proteome</keyword>
<organism evidence="1 2">
    <name type="scientific">Shewanella holmiensis</name>
    <dbReference type="NCBI Taxonomy" id="2952222"/>
    <lineage>
        <taxon>Bacteria</taxon>
        <taxon>Pseudomonadati</taxon>
        <taxon>Pseudomonadota</taxon>
        <taxon>Gammaproteobacteria</taxon>
        <taxon>Alteromonadales</taxon>
        <taxon>Shewanellaceae</taxon>
        <taxon>Shewanella</taxon>
    </lineage>
</organism>